<dbReference type="Gene3D" id="1.10.8.60">
    <property type="match status" value="1"/>
</dbReference>
<dbReference type="EMBL" id="LWBP01000207">
    <property type="protein sequence ID" value="OQP54462.1"/>
    <property type="molecule type" value="Genomic_DNA"/>
</dbReference>
<dbReference type="STRING" id="550983.A4R26_27695"/>
<dbReference type="GO" id="GO:0003677">
    <property type="term" value="F:DNA binding"/>
    <property type="evidence" value="ECO:0007669"/>
    <property type="project" value="InterPro"/>
</dbReference>
<organism evidence="6 7">
    <name type="scientific">Niastella populi</name>
    <dbReference type="NCBI Taxonomy" id="550983"/>
    <lineage>
        <taxon>Bacteria</taxon>
        <taxon>Pseudomonadati</taxon>
        <taxon>Bacteroidota</taxon>
        <taxon>Chitinophagia</taxon>
        <taxon>Chitinophagales</taxon>
        <taxon>Chitinophagaceae</taxon>
        <taxon>Niastella</taxon>
    </lineage>
</organism>
<dbReference type="GO" id="GO:0003887">
    <property type="term" value="F:DNA-directed DNA polymerase activity"/>
    <property type="evidence" value="ECO:0007669"/>
    <property type="project" value="UniProtKB-KW"/>
</dbReference>
<evidence type="ECO:0000259" key="5">
    <source>
        <dbReference type="Pfam" id="PF06144"/>
    </source>
</evidence>
<keyword evidence="7" id="KW-1185">Reference proteome</keyword>
<dbReference type="RefSeq" id="WP_081169291.1">
    <property type="nucleotide sequence ID" value="NZ_LWBP01000207.1"/>
</dbReference>
<gene>
    <name evidence="6" type="ORF">A4R26_27695</name>
</gene>
<evidence type="ECO:0000256" key="3">
    <source>
        <dbReference type="ARBA" id="ARBA00022705"/>
    </source>
</evidence>
<dbReference type="GO" id="GO:0009360">
    <property type="term" value="C:DNA polymerase III complex"/>
    <property type="evidence" value="ECO:0007669"/>
    <property type="project" value="InterPro"/>
</dbReference>
<keyword evidence="4" id="KW-0239">DNA-directed DNA polymerase</keyword>
<dbReference type="InterPro" id="IPR010372">
    <property type="entry name" value="DNA_pol3_delta_N"/>
</dbReference>
<dbReference type="GO" id="GO:0006261">
    <property type="term" value="P:DNA-templated DNA replication"/>
    <property type="evidence" value="ECO:0007669"/>
    <property type="project" value="TreeGrafter"/>
</dbReference>
<accession>A0A1V9F865</accession>
<feature type="domain" description="DNA polymerase III delta N-terminal" evidence="5">
    <location>
        <begin position="19"/>
        <end position="133"/>
    </location>
</feature>
<evidence type="ECO:0000313" key="6">
    <source>
        <dbReference type="EMBL" id="OQP54462.1"/>
    </source>
</evidence>
<dbReference type="SUPFAM" id="SSF52540">
    <property type="entry name" value="P-loop containing nucleoside triphosphate hydrolases"/>
    <property type="match status" value="1"/>
</dbReference>
<dbReference type="Gene3D" id="3.40.50.300">
    <property type="entry name" value="P-loop containing nucleotide triphosphate hydrolases"/>
    <property type="match status" value="1"/>
</dbReference>
<sequence length="332" mass="38039">MSVEKIISDWKKKLFKPVYWLEGEEDYFIDKIVHYAEHNILTESEAGFNLTVFYGRDADWTQVINACKRYPMFAERQVVLLKEAQHMRDIDKLESYISQPLISTIFVVSYKEKKVDGRTQLAKLLKTKAELFTTKKMYDNALPEWTNELVKSKGFTISQKAVLLLVDHIGNDLSRIDNEIDKMLVNLGTRTGITEDDIEKYVGVSKEYNPFELQSAMAAKDLPKAMRIIQYFEANPKAAPIQLVLPTLYNLFSKTYMIFGQSAKDEKTVAANIGVNAWFVKDYMLVARNYGYNGVERALLLLHHYNLRSVGVNDTGSSDASLLKEMVVKMVV</sequence>
<name>A0A1V9F865_9BACT</name>
<dbReference type="Gene3D" id="1.20.272.10">
    <property type="match status" value="1"/>
</dbReference>
<keyword evidence="3" id="KW-0235">DNA replication</keyword>
<proteinExistence type="predicted"/>
<dbReference type="Proteomes" id="UP000192276">
    <property type="component" value="Unassembled WGS sequence"/>
</dbReference>
<dbReference type="AlphaFoldDB" id="A0A1V9F865"/>
<reference evidence="7" key="1">
    <citation type="submission" date="2016-04" db="EMBL/GenBank/DDBJ databases">
        <authorList>
            <person name="Chen L."/>
            <person name="Zhuang W."/>
            <person name="Wang G."/>
        </authorList>
    </citation>
    <scope>NUCLEOTIDE SEQUENCE [LARGE SCALE GENOMIC DNA]</scope>
    <source>
        <strain evidence="7">208</strain>
    </source>
</reference>
<keyword evidence="1" id="KW-0808">Transferase</keyword>
<dbReference type="InterPro" id="IPR027417">
    <property type="entry name" value="P-loop_NTPase"/>
</dbReference>
<evidence type="ECO:0000256" key="2">
    <source>
        <dbReference type="ARBA" id="ARBA00022695"/>
    </source>
</evidence>
<keyword evidence="2" id="KW-0548">Nucleotidyltransferase</keyword>
<dbReference type="Pfam" id="PF06144">
    <property type="entry name" value="DNA_pol3_delta"/>
    <property type="match status" value="1"/>
</dbReference>
<comment type="caution">
    <text evidence="6">The sequence shown here is derived from an EMBL/GenBank/DDBJ whole genome shotgun (WGS) entry which is preliminary data.</text>
</comment>
<dbReference type="OrthoDB" id="1172326at2"/>
<evidence type="ECO:0000313" key="7">
    <source>
        <dbReference type="Proteomes" id="UP000192276"/>
    </source>
</evidence>
<dbReference type="NCBIfam" id="TIGR01128">
    <property type="entry name" value="holA"/>
    <property type="match status" value="1"/>
</dbReference>
<dbReference type="PANTHER" id="PTHR34388">
    <property type="entry name" value="DNA POLYMERASE III SUBUNIT DELTA"/>
    <property type="match status" value="1"/>
</dbReference>
<protein>
    <submittedName>
        <fullName evidence="6">DNA polymerase III subunit delta</fullName>
    </submittedName>
</protein>
<dbReference type="PANTHER" id="PTHR34388:SF1">
    <property type="entry name" value="DNA POLYMERASE III SUBUNIT DELTA"/>
    <property type="match status" value="1"/>
</dbReference>
<dbReference type="InterPro" id="IPR005790">
    <property type="entry name" value="DNA_polIII_delta"/>
</dbReference>
<evidence type="ECO:0000256" key="1">
    <source>
        <dbReference type="ARBA" id="ARBA00022679"/>
    </source>
</evidence>
<evidence type="ECO:0000256" key="4">
    <source>
        <dbReference type="ARBA" id="ARBA00022932"/>
    </source>
</evidence>